<keyword evidence="1" id="KW-0812">Transmembrane</keyword>
<sequence>MFQRSSETMFSKHFCCCGCVNVKTGTKVIAWLDLAWKAISLLAGIASGVSYVMIPSVCISVTFIVLTMFALMGVSQIEPDKIRGLMYSLVGLNHTLKIAD</sequence>
<keyword evidence="1" id="KW-0472">Membrane</keyword>
<evidence type="ECO:0000256" key="1">
    <source>
        <dbReference type="SAM" id="Phobius"/>
    </source>
</evidence>
<protein>
    <submittedName>
        <fullName evidence="2">Uncharacterized protein</fullName>
    </submittedName>
</protein>
<dbReference type="Proteomes" id="UP000298663">
    <property type="component" value="Unassembled WGS sequence"/>
</dbReference>
<evidence type="ECO:0000313" key="2">
    <source>
        <dbReference type="EMBL" id="TKR64113.1"/>
    </source>
</evidence>
<feature type="transmembrane region" description="Helical" evidence="1">
    <location>
        <begin position="52"/>
        <end position="74"/>
    </location>
</feature>
<dbReference type="OrthoDB" id="6499291at2759"/>
<proteinExistence type="predicted"/>
<reference evidence="2 3" key="1">
    <citation type="journal article" date="2015" name="Genome Biol.">
        <title>Comparative genomics of Steinernema reveals deeply conserved gene regulatory networks.</title>
        <authorList>
            <person name="Dillman A.R."/>
            <person name="Macchietto M."/>
            <person name="Porter C.F."/>
            <person name="Rogers A."/>
            <person name="Williams B."/>
            <person name="Antoshechkin I."/>
            <person name="Lee M.M."/>
            <person name="Goodwin Z."/>
            <person name="Lu X."/>
            <person name="Lewis E.E."/>
            <person name="Goodrich-Blair H."/>
            <person name="Stock S.P."/>
            <person name="Adams B.J."/>
            <person name="Sternberg P.W."/>
            <person name="Mortazavi A."/>
        </authorList>
    </citation>
    <scope>NUCLEOTIDE SEQUENCE [LARGE SCALE GENOMIC DNA]</scope>
    <source>
        <strain evidence="2 3">ALL</strain>
    </source>
</reference>
<dbReference type="EMBL" id="AZBU02000009">
    <property type="protein sequence ID" value="TKR64113.1"/>
    <property type="molecule type" value="Genomic_DNA"/>
</dbReference>
<organism evidence="2 3">
    <name type="scientific">Steinernema carpocapsae</name>
    <name type="common">Entomopathogenic nematode</name>
    <dbReference type="NCBI Taxonomy" id="34508"/>
    <lineage>
        <taxon>Eukaryota</taxon>
        <taxon>Metazoa</taxon>
        <taxon>Ecdysozoa</taxon>
        <taxon>Nematoda</taxon>
        <taxon>Chromadorea</taxon>
        <taxon>Rhabditida</taxon>
        <taxon>Tylenchina</taxon>
        <taxon>Panagrolaimomorpha</taxon>
        <taxon>Strongyloidoidea</taxon>
        <taxon>Steinernematidae</taxon>
        <taxon>Steinernema</taxon>
    </lineage>
</organism>
<keyword evidence="1" id="KW-1133">Transmembrane helix</keyword>
<evidence type="ECO:0000313" key="3">
    <source>
        <dbReference type="Proteomes" id="UP000298663"/>
    </source>
</evidence>
<name>A0A4U5M6E9_STECR</name>
<comment type="caution">
    <text evidence="2">The sequence shown here is derived from an EMBL/GenBank/DDBJ whole genome shotgun (WGS) entry which is preliminary data.</text>
</comment>
<gene>
    <name evidence="2" type="ORF">L596_024699</name>
</gene>
<accession>A0A4U5M6E9</accession>
<keyword evidence="3" id="KW-1185">Reference proteome</keyword>
<reference evidence="2 3" key="2">
    <citation type="journal article" date="2019" name="G3 (Bethesda)">
        <title>Hybrid Assembly of the Genome of the Entomopathogenic Nematode Steinernema carpocapsae Identifies the X-Chromosome.</title>
        <authorList>
            <person name="Serra L."/>
            <person name="Macchietto M."/>
            <person name="Macias-Munoz A."/>
            <person name="McGill C.J."/>
            <person name="Rodriguez I.M."/>
            <person name="Rodriguez B."/>
            <person name="Murad R."/>
            <person name="Mortazavi A."/>
        </authorList>
    </citation>
    <scope>NUCLEOTIDE SEQUENCE [LARGE SCALE GENOMIC DNA]</scope>
    <source>
        <strain evidence="2 3">ALL</strain>
    </source>
</reference>
<dbReference type="AlphaFoldDB" id="A0A4U5M6E9"/>